<name>A0A7Y9G904_9ACTN</name>
<keyword evidence="3" id="KW-1185">Reference proteome</keyword>
<accession>A0A7Y9G904</accession>
<dbReference type="InterPro" id="IPR015947">
    <property type="entry name" value="PUA-like_sf"/>
</dbReference>
<feature type="domain" description="ASCH" evidence="1">
    <location>
        <begin position="12"/>
        <end position="106"/>
    </location>
</feature>
<protein>
    <submittedName>
        <fullName evidence="2">Putative transcriptional regulator</fullName>
    </submittedName>
</protein>
<gene>
    <name evidence="2" type="ORF">BJ999_002479</name>
</gene>
<dbReference type="SMART" id="SM01022">
    <property type="entry name" value="ASCH"/>
    <property type="match status" value="1"/>
</dbReference>
<organism evidence="2 3">
    <name type="scientific">Actinomadura citrea</name>
    <dbReference type="NCBI Taxonomy" id="46158"/>
    <lineage>
        <taxon>Bacteria</taxon>
        <taxon>Bacillati</taxon>
        <taxon>Actinomycetota</taxon>
        <taxon>Actinomycetes</taxon>
        <taxon>Streptosporangiales</taxon>
        <taxon>Thermomonosporaceae</taxon>
        <taxon>Actinomadura</taxon>
    </lineage>
</organism>
<dbReference type="EMBL" id="JACCBT010000001">
    <property type="protein sequence ID" value="NYE12183.1"/>
    <property type="molecule type" value="Genomic_DNA"/>
</dbReference>
<evidence type="ECO:0000313" key="3">
    <source>
        <dbReference type="Proteomes" id="UP000591272"/>
    </source>
</evidence>
<dbReference type="SUPFAM" id="SSF88697">
    <property type="entry name" value="PUA domain-like"/>
    <property type="match status" value="1"/>
</dbReference>
<dbReference type="AlphaFoldDB" id="A0A7Y9G904"/>
<comment type="caution">
    <text evidence="2">The sequence shown here is derived from an EMBL/GenBank/DDBJ whole genome shotgun (WGS) entry which is preliminary data.</text>
</comment>
<evidence type="ECO:0000313" key="2">
    <source>
        <dbReference type="EMBL" id="NYE12183.1"/>
    </source>
</evidence>
<evidence type="ECO:0000259" key="1">
    <source>
        <dbReference type="SMART" id="SM01022"/>
    </source>
</evidence>
<dbReference type="Gene3D" id="2.30.130.30">
    <property type="entry name" value="Hypothetical protein"/>
    <property type="match status" value="1"/>
</dbReference>
<dbReference type="RefSeq" id="WP_179833439.1">
    <property type="nucleotide sequence ID" value="NZ_BMRD01000001.1"/>
</dbReference>
<dbReference type="Proteomes" id="UP000591272">
    <property type="component" value="Unassembled WGS sequence"/>
</dbReference>
<sequence>METEARNRPLLLSLKPRFADAILNGSKTVELRRQRVSAQAGTLIYIYASSPVMALVGTVDLREVVVANPADIWERFQDQVGVTEREFRSYYESIETASALLLKNPRIWSESISLAQLRDLGSFHPPQSYRYFSKTDVSSIFSAMHGRQNDRRASCHA</sequence>
<proteinExistence type="predicted"/>
<reference evidence="2 3" key="1">
    <citation type="submission" date="2020-07" db="EMBL/GenBank/DDBJ databases">
        <title>Sequencing the genomes of 1000 actinobacteria strains.</title>
        <authorList>
            <person name="Klenk H.-P."/>
        </authorList>
    </citation>
    <scope>NUCLEOTIDE SEQUENCE [LARGE SCALE GENOMIC DNA]</scope>
    <source>
        <strain evidence="2 3">DSM 43461</strain>
    </source>
</reference>
<dbReference type="InterPro" id="IPR007374">
    <property type="entry name" value="ASCH_domain"/>
</dbReference>
<dbReference type="Pfam" id="PF04266">
    <property type="entry name" value="ASCH"/>
    <property type="match status" value="1"/>
</dbReference>